<evidence type="ECO:0000313" key="4">
    <source>
        <dbReference type="EMBL" id="KAJ0395027.1"/>
    </source>
</evidence>
<protein>
    <recommendedName>
        <fullName evidence="3">Asparagine synthetase domain-containing protein</fullName>
    </recommendedName>
</protein>
<reference evidence="4" key="1">
    <citation type="submission" date="2021-12" db="EMBL/GenBank/DDBJ databases">
        <title>Prjna785345.</title>
        <authorList>
            <person name="Rujirawat T."/>
            <person name="Krajaejun T."/>
        </authorList>
    </citation>
    <scope>NUCLEOTIDE SEQUENCE</scope>
    <source>
        <strain evidence="4">Pi057C3</strain>
    </source>
</reference>
<evidence type="ECO:0000256" key="2">
    <source>
        <dbReference type="ARBA" id="ARBA00022840"/>
    </source>
</evidence>
<evidence type="ECO:0000256" key="1">
    <source>
        <dbReference type="ARBA" id="ARBA00022741"/>
    </source>
</evidence>
<dbReference type="EMBL" id="JAKCXM010000368">
    <property type="protein sequence ID" value="KAJ0395027.1"/>
    <property type="molecule type" value="Genomic_DNA"/>
</dbReference>
<dbReference type="PANTHER" id="PTHR11772:SF46">
    <property type="entry name" value="ASPARAGINE SYNTHETASE DOMAIN-CONTAINING PROTEIN"/>
    <property type="match status" value="1"/>
</dbReference>
<dbReference type="GO" id="GO:0005524">
    <property type="term" value="F:ATP binding"/>
    <property type="evidence" value="ECO:0007669"/>
    <property type="project" value="UniProtKB-KW"/>
</dbReference>
<organism evidence="4 5">
    <name type="scientific">Pythium insidiosum</name>
    <name type="common">Pythiosis disease agent</name>
    <dbReference type="NCBI Taxonomy" id="114742"/>
    <lineage>
        <taxon>Eukaryota</taxon>
        <taxon>Sar</taxon>
        <taxon>Stramenopiles</taxon>
        <taxon>Oomycota</taxon>
        <taxon>Peronosporomycetes</taxon>
        <taxon>Pythiales</taxon>
        <taxon>Pythiaceae</taxon>
        <taxon>Pythium</taxon>
    </lineage>
</organism>
<accession>A0AAD5LB45</accession>
<keyword evidence="1" id="KW-0547">Nucleotide-binding</keyword>
<feature type="domain" description="Asparagine synthetase" evidence="3">
    <location>
        <begin position="321"/>
        <end position="465"/>
    </location>
</feature>
<comment type="caution">
    <text evidence="4">The sequence shown here is derived from an EMBL/GenBank/DDBJ whole genome shotgun (WGS) entry which is preliminary data.</text>
</comment>
<dbReference type="Gene3D" id="3.40.50.620">
    <property type="entry name" value="HUPs"/>
    <property type="match status" value="1"/>
</dbReference>
<sequence>MAPPTAKHVLTRLRQSLAANGIDVFIPLTLERYNEYLANDTSTTTDLLPYQLPLVSPSLSSHLVVLIGNSRAMWEPFLRHAALEVNSNGRLLPDPVDRYVRQSVERAVDELEQHGIERPAQTYWVSFDSRPGKMILAQKMAVASGKLSRCPVSMLCIHPVLGPWLAFRCALVFSIEGLSDDDVEANGEDDPLSLSKFPDQPEDCGHDDEMHKLLEAQTADAMAQVQADQPMSFTPNAWKKWAMPRITMAPSHPFMYTSDQIMYHYAKDTEFLTKVVHAHKHNLCKDYLRDPVPSAVLQCRRLVQQVLRDIRDQYPDGIDAIALSGGLDTSIIAEASDQDWATEDGIGALSLDKRGHGRPILRFRDAFTVQAHSDARDAGFAAEICSRLGDVFATEHCVIRSSLDDLVKNATTVAKLLATCDPMELRNSLVIYKMMSEAATRGVRHIVTGDGADELFCGYSFFHKLEADVMAQYRDQICKVMRFTAPKLGAAFGIQVLSPFLDPRIVAFARTLHKDDVVGPRTPVPLDGPHAMHGKLVLRQAFPESWSQWRLKEPIESGAGTTALRLGFFDSRWSDAEFEDAQRRYWRQHGLVVRDREHLFFVEVFLEAFDGDLKRVPRERRRTGDEKTPLDAGFCPACGFALSHVDQDFCVTCGFWPTRVTSTNDRQGYATAALTTLAETQHEGTLESQERVSLVSAVDGLVAHNSELKDAIESSHARQAA</sequence>
<dbReference type="PANTHER" id="PTHR11772">
    <property type="entry name" value="ASPARAGINE SYNTHETASE"/>
    <property type="match status" value="1"/>
</dbReference>
<dbReference type="CDD" id="cd01991">
    <property type="entry name" value="Asn_synthase_B_C"/>
    <property type="match status" value="1"/>
</dbReference>
<name>A0AAD5LB45_PYTIN</name>
<dbReference type="Proteomes" id="UP001209570">
    <property type="component" value="Unassembled WGS sequence"/>
</dbReference>
<dbReference type="GO" id="GO:0005829">
    <property type="term" value="C:cytosol"/>
    <property type="evidence" value="ECO:0007669"/>
    <property type="project" value="TreeGrafter"/>
</dbReference>
<dbReference type="InterPro" id="IPR050795">
    <property type="entry name" value="Asn_Synthetase"/>
</dbReference>
<evidence type="ECO:0000313" key="5">
    <source>
        <dbReference type="Proteomes" id="UP001209570"/>
    </source>
</evidence>
<dbReference type="GO" id="GO:0004066">
    <property type="term" value="F:asparagine synthase (glutamine-hydrolyzing) activity"/>
    <property type="evidence" value="ECO:0007669"/>
    <property type="project" value="InterPro"/>
</dbReference>
<keyword evidence="5" id="KW-1185">Reference proteome</keyword>
<proteinExistence type="predicted"/>
<evidence type="ECO:0000259" key="3">
    <source>
        <dbReference type="Pfam" id="PF00733"/>
    </source>
</evidence>
<dbReference type="Pfam" id="PF00733">
    <property type="entry name" value="Asn_synthase"/>
    <property type="match status" value="1"/>
</dbReference>
<gene>
    <name evidence="4" type="ORF">P43SY_003240</name>
</gene>
<dbReference type="SUPFAM" id="SSF52402">
    <property type="entry name" value="Adenine nucleotide alpha hydrolases-like"/>
    <property type="match status" value="1"/>
</dbReference>
<dbReference type="AlphaFoldDB" id="A0AAD5LB45"/>
<dbReference type="InterPro" id="IPR014729">
    <property type="entry name" value="Rossmann-like_a/b/a_fold"/>
</dbReference>
<dbReference type="GO" id="GO:0006529">
    <property type="term" value="P:asparagine biosynthetic process"/>
    <property type="evidence" value="ECO:0007669"/>
    <property type="project" value="InterPro"/>
</dbReference>
<keyword evidence="2" id="KW-0067">ATP-binding</keyword>
<dbReference type="InterPro" id="IPR001962">
    <property type="entry name" value="Asn_synthase"/>
</dbReference>